<evidence type="ECO:0000313" key="2">
    <source>
        <dbReference type="Proteomes" id="UP001458880"/>
    </source>
</evidence>
<gene>
    <name evidence="1" type="ORF">QE152_g15471</name>
</gene>
<comment type="caution">
    <text evidence="1">The sequence shown here is derived from an EMBL/GenBank/DDBJ whole genome shotgun (WGS) entry which is preliminary data.</text>
</comment>
<dbReference type="Proteomes" id="UP001458880">
    <property type="component" value="Unassembled WGS sequence"/>
</dbReference>
<name>A0AAW1L9H3_POPJA</name>
<proteinExistence type="predicted"/>
<dbReference type="AlphaFoldDB" id="A0AAW1L9H3"/>
<reference evidence="1 2" key="1">
    <citation type="journal article" date="2024" name="BMC Genomics">
        <title>De novo assembly and annotation of Popillia japonica's genome with initial clues to its potential as an invasive pest.</title>
        <authorList>
            <person name="Cucini C."/>
            <person name="Boschi S."/>
            <person name="Funari R."/>
            <person name="Cardaioli E."/>
            <person name="Iannotti N."/>
            <person name="Marturano G."/>
            <person name="Paoli F."/>
            <person name="Bruttini M."/>
            <person name="Carapelli A."/>
            <person name="Frati F."/>
            <person name="Nardi F."/>
        </authorList>
    </citation>
    <scope>NUCLEOTIDE SEQUENCE [LARGE SCALE GENOMIC DNA]</scope>
    <source>
        <strain evidence="1">DMR45628</strain>
    </source>
</reference>
<organism evidence="1 2">
    <name type="scientific">Popillia japonica</name>
    <name type="common">Japanese beetle</name>
    <dbReference type="NCBI Taxonomy" id="7064"/>
    <lineage>
        <taxon>Eukaryota</taxon>
        <taxon>Metazoa</taxon>
        <taxon>Ecdysozoa</taxon>
        <taxon>Arthropoda</taxon>
        <taxon>Hexapoda</taxon>
        <taxon>Insecta</taxon>
        <taxon>Pterygota</taxon>
        <taxon>Neoptera</taxon>
        <taxon>Endopterygota</taxon>
        <taxon>Coleoptera</taxon>
        <taxon>Polyphaga</taxon>
        <taxon>Scarabaeiformia</taxon>
        <taxon>Scarabaeidae</taxon>
        <taxon>Rutelinae</taxon>
        <taxon>Popillia</taxon>
    </lineage>
</organism>
<evidence type="ECO:0000313" key="1">
    <source>
        <dbReference type="EMBL" id="KAK9730135.1"/>
    </source>
</evidence>
<keyword evidence="2" id="KW-1185">Reference proteome</keyword>
<sequence>MSGLDDLDWIITTMRMMRRAAEDLNVTSDQNLDEFIKIYDNTPTKDDDLKTRLLHPVNTINDYIDTASLTEHVQATNTI</sequence>
<dbReference type="EMBL" id="JASPKY010000152">
    <property type="protein sequence ID" value="KAK9730135.1"/>
    <property type="molecule type" value="Genomic_DNA"/>
</dbReference>
<protein>
    <submittedName>
        <fullName evidence="1">Uncharacterized protein</fullName>
    </submittedName>
</protein>
<accession>A0AAW1L9H3</accession>